<proteinExistence type="predicted"/>
<name>A0A8D5Y960_PSEAI</name>
<protein>
    <submittedName>
        <fullName evidence="1">Uncharacterized protein</fullName>
    </submittedName>
</protein>
<evidence type="ECO:0000313" key="1">
    <source>
        <dbReference type="EMBL" id="BCX80422.1"/>
    </source>
</evidence>
<dbReference type="EMBL" id="LC636409">
    <property type="protein sequence ID" value="BCX80422.1"/>
    <property type="molecule type" value="Genomic_DNA"/>
</dbReference>
<dbReference type="AlphaFoldDB" id="A0A8D5Y960"/>
<sequence>MWFASQSIPQRATYKLPLNLALNDSFPKSSTAALGRHR</sequence>
<accession>A0A8D5Y960</accession>
<reference evidence="1" key="1">
    <citation type="submission" date="2021-06" db="EMBL/GenBank/DDBJ databases">
        <title>Spreading carbapenem-resistant Pseudomonas aeruginosa clinical isolates in Nepal.</title>
        <authorList>
            <person name="Takahashi T."/>
            <person name="Tada T."/>
            <person name="Kirikae T."/>
        </authorList>
    </citation>
    <scope>NUCLEOTIDE SEQUENCE</scope>
    <source>
        <strain evidence="1">JUNP133</strain>
    </source>
</reference>
<organism evidence="1">
    <name type="scientific">Pseudomonas aeruginosa</name>
    <dbReference type="NCBI Taxonomy" id="287"/>
    <lineage>
        <taxon>Bacteria</taxon>
        <taxon>Pseudomonadati</taxon>
        <taxon>Pseudomonadota</taxon>
        <taxon>Gammaproteobacteria</taxon>
        <taxon>Pseudomonadales</taxon>
        <taxon>Pseudomonadaceae</taxon>
        <taxon>Pseudomonas</taxon>
    </lineage>
</organism>